<gene>
    <name evidence="2" type="ORF">SK128_017816</name>
</gene>
<sequence>HDTAATWKVIRSMIPNEKSTSESYENIKELKDKADYFNNYFANVGKNTYEKTQENINSTLLGISDQGRRPQQHPPIHAQNNAN</sequence>
<accession>A0AAN8WYY6</accession>
<protein>
    <submittedName>
        <fullName evidence="2">Uncharacterized protein</fullName>
    </submittedName>
</protein>
<proteinExistence type="predicted"/>
<dbReference type="Proteomes" id="UP001381693">
    <property type="component" value="Unassembled WGS sequence"/>
</dbReference>
<organism evidence="2 3">
    <name type="scientific">Halocaridina rubra</name>
    <name type="common">Hawaiian red shrimp</name>
    <dbReference type="NCBI Taxonomy" id="373956"/>
    <lineage>
        <taxon>Eukaryota</taxon>
        <taxon>Metazoa</taxon>
        <taxon>Ecdysozoa</taxon>
        <taxon>Arthropoda</taxon>
        <taxon>Crustacea</taxon>
        <taxon>Multicrustacea</taxon>
        <taxon>Malacostraca</taxon>
        <taxon>Eumalacostraca</taxon>
        <taxon>Eucarida</taxon>
        <taxon>Decapoda</taxon>
        <taxon>Pleocyemata</taxon>
        <taxon>Caridea</taxon>
        <taxon>Atyoidea</taxon>
        <taxon>Atyidae</taxon>
        <taxon>Halocaridina</taxon>
    </lineage>
</organism>
<reference evidence="2 3" key="1">
    <citation type="submission" date="2023-11" db="EMBL/GenBank/DDBJ databases">
        <title>Halocaridina rubra genome assembly.</title>
        <authorList>
            <person name="Smith C."/>
        </authorList>
    </citation>
    <scope>NUCLEOTIDE SEQUENCE [LARGE SCALE GENOMIC DNA]</scope>
    <source>
        <strain evidence="2">EP-1</strain>
        <tissue evidence="2">Whole</tissue>
    </source>
</reference>
<evidence type="ECO:0000256" key="1">
    <source>
        <dbReference type="SAM" id="MobiDB-lite"/>
    </source>
</evidence>
<feature type="non-terminal residue" evidence="2">
    <location>
        <position position="1"/>
    </location>
</feature>
<dbReference type="AlphaFoldDB" id="A0AAN8WYY6"/>
<comment type="caution">
    <text evidence="2">The sequence shown here is derived from an EMBL/GenBank/DDBJ whole genome shotgun (WGS) entry which is preliminary data.</text>
</comment>
<feature type="region of interest" description="Disordered" evidence="1">
    <location>
        <begin position="62"/>
        <end position="83"/>
    </location>
</feature>
<dbReference type="EMBL" id="JAXCGZ010011416">
    <property type="protein sequence ID" value="KAK7074895.1"/>
    <property type="molecule type" value="Genomic_DNA"/>
</dbReference>
<evidence type="ECO:0000313" key="2">
    <source>
        <dbReference type="EMBL" id="KAK7074895.1"/>
    </source>
</evidence>
<name>A0AAN8WYY6_HALRR</name>
<keyword evidence="3" id="KW-1185">Reference proteome</keyword>
<evidence type="ECO:0000313" key="3">
    <source>
        <dbReference type="Proteomes" id="UP001381693"/>
    </source>
</evidence>